<dbReference type="OrthoDB" id="6500128at2759"/>
<keyword evidence="11" id="KW-1185">Reference proteome</keyword>
<evidence type="ECO:0000256" key="5">
    <source>
        <dbReference type="ARBA" id="ARBA00022840"/>
    </source>
</evidence>
<keyword evidence="6 8" id="KW-1133">Transmembrane helix</keyword>
<comment type="caution">
    <text evidence="10">The sequence shown here is derived from an EMBL/GenBank/DDBJ whole genome shotgun (WGS) entry which is preliminary data.</text>
</comment>
<dbReference type="GO" id="GO:0005524">
    <property type="term" value="F:ATP binding"/>
    <property type="evidence" value="ECO:0007669"/>
    <property type="project" value="UniProtKB-KW"/>
</dbReference>
<dbReference type="EMBL" id="CAJJDN010000207">
    <property type="protein sequence ID" value="CAD8129121.1"/>
    <property type="molecule type" value="Genomic_DNA"/>
</dbReference>
<dbReference type="Proteomes" id="UP000692954">
    <property type="component" value="Unassembled WGS sequence"/>
</dbReference>
<evidence type="ECO:0000256" key="8">
    <source>
        <dbReference type="SAM" id="Phobius"/>
    </source>
</evidence>
<evidence type="ECO:0000256" key="6">
    <source>
        <dbReference type="ARBA" id="ARBA00022989"/>
    </source>
</evidence>
<name>A0A8S1RKJ7_9CILI</name>
<dbReference type="GO" id="GO:0140359">
    <property type="term" value="F:ABC-type transporter activity"/>
    <property type="evidence" value="ECO:0007669"/>
    <property type="project" value="InterPro"/>
</dbReference>
<evidence type="ECO:0000256" key="4">
    <source>
        <dbReference type="ARBA" id="ARBA00022741"/>
    </source>
</evidence>
<dbReference type="InterPro" id="IPR011527">
    <property type="entry name" value="ABC1_TM_dom"/>
</dbReference>
<feature type="transmembrane region" description="Helical" evidence="8">
    <location>
        <begin position="12"/>
        <end position="31"/>
    </location>
</feature>
<evidence type="ECO:0000256" key="7">
    <source>
        <dbReference type="ARBA" id="ARBA00023136"/>
    </source>
</evidence>
<feature type="transmembrane region" description="Helical" evidence="8">
    <location>
        <begin position="180"/>
        <end position="208"/>
    </location>
</feature>
<feature type="transmembrane region" description="Helical" evidence="8">
    <location>
        <begin position="220"/>
        <end position="242"/>
    </location>
</feature>
<comment type="similarity">
    <text evidence="2">Belongs to the ABC transporter superfamily. ABCC family. Conjugate transporter (TC 3.A.1.208) subfamily.</text>
</comment>
<sequence>MEDDKETQNGIILVFSIIGTRIISVICQQYSNYQIRLVGYDWISILSMALLGKSMNVSYQSNKEHTSGQVLNYMQVDAMNYNGLVVIISNFNIHDVQIYRNSISWRFRSNLFDSNLQYFCWSKDNGLSNFYDERQRQKNNLCQRNLLQIKFIKVNAYEEYFRSKLIQYRNQEIKTLKTRFFASCLNILSAWLSPMLILNATFLIYVAIGNDLTPANTFAIISLFQSLQGPLLFLPMALNALIEANISFQRVQRFLLTKELMNDCK</sequence>
<dbReference type="InterPro" id="IPR050173">
    <property type="entry name" value="ABC_transporter_C-like"/>
</dbReference>
<keyword evidence="3 8" id="KW-0812">Transmembrane</keyword>
<feature type="domain" description="ABC transmembrane type-1" evidence="9">
    <location>
        <begin position="139"/>
        <end position="243"/>
    </location>
</feature>
<evidence type="ECO:0000256" key="1">
    <source>
        <dbReference type="ARBA" id="ARBA00004141"/>
    </source>
</evidence>
<keyword evidence="4" id="KW-0547">Nucleotide-binding</keyword>
<dbReference type="PROSITE" id="PS50929">
    <property type="entry name" value="ABC_TM1F"/>
    <property type="match status" value="1"/>
</dbReference>
<reference evidence="10" key="1">
    <citation type="submission" date="2021-01" db="EMBL/GenBank/DDBJ databases">
        <authorList>
            <consortium name="Genoscope - CEA"/>
            <person name="William W."/>
        </authorList>
    </citation>
    <scope>NUCLEOTIDE SEQUENCE</scope>
</reference>
<organism evidence="10 11">
    <name type="scientific">Paramecium sonneborni</name>
    <dbReference type="NCBI Taxonomy" id="65129"/>
    <lineage>
        <taxon>Eukaryota</taxon>
        <taxon>Sar</taxon>
        <taxon>Alveolata</taxon>
        <taxon>Ciliophora</taxon>
        <taxon>Intramacronucleata</taxon>
        <taxon>Oligohymenophorea</taxon>
        <taxon>Peniculida</taxon>
        <taxon>Parameciidae</taxon>
        <taxon>Paramecium</taxon>
    </lineage>
</organism>
<dbReference type="GO" id="GO:0016020">
    <property type="term" value="C:membrane"/>
    <property type="evidence" value="ECO:0007669"/>
    <property type="project" value="UniProtKB-SubCell"/>
</dbReference>
<gene>
    <name evidence="10" type="ORF">PSON_ATCC_30995.1.T2070043</name>
</gene>
<keyword evidence="5" id="KW-0067">ATP-binding</keyword>
<evidence type="ECO:0000313" key="10">
    <source>
        <dbReference type="EMBL" id="CAD8129121.1"/>
    </source>
</evidence>
<protein>
    <recommendedName>
        <fullName evidence="9">ABC transmembrane type-1 domain-containing protein</fullName>
    </recommendedName>
</protein>
<evidence type="ECO:0000256" key="3">
    <source>
        <dbReference type="ARBA" id="ARBA00022692"/>
    </source>
</evidence>
<evidence type="ECO:0000259" key="9">
    <source>
        <dbReference type="PROSITE" id="PS50929"/>
    </source>
</evidence>
<dbReference type="AlphaFoldDB" id="A0A8S1RKJ7"/>
<evidence type="ECO:0000256" key="2">
    <source>
        <dbReference type="ARBA" id="ARBA00009726"/>
    </source>
</evidence>
<dbReference type="PANTHER" id="PTHR24223:SF456">
    <property type="entry name" value="MULTIDRUG RESISTANCE-ASSOCIATED PROTEIN LETHAL(2)03659"/>
    <property type="match status" value="1"/>
</dbReference>
<evidence type="ECO:0000313" key="11">
    <source>
        <dbReference type="Proteomes" id="UP000692954"/>
    </source>
</evidence>
<proteinExistence type="inferred from homology"/>
<dbReference type="PANTHER" id="PTHR24223">
    <property type="entry name" value="ATP-BINDING CASSETTE SUB-FAMILY C"/>
    <property type="match status" value="1"/>
</dbReference>
<keyword evidence="7 8" id="KW-0472">Membrane</keyword>
<comment type="subcellular location">
    <subcellularLocation>
        <location evidence="1">Membrane</location>
        <topology evidence="1">Multi-pass membrane protein</topology>
    </subcellularLocation>
</comment>
<accession>A0A8S1RKJ7</accession>